<dbReference type="AlphaFoldDB" id="A0A8R7UE45"/>
<accession>A0A8R7UE45</accession>
<proteinExistence type="predicted"/>
<reference evidence="2" key="1">
    <citation type="journal article" date="2013" name="Nature">
        <title>Draft genome of the wheat A-genome progenitor Triticum urartu.</title>
        <authorList>
            <person name="Ling H.Q."/>
            <person name="Zhao S."/>
            <person name="Liu D."/>
            <person name="Wang J."/>
            <person name="Sun H."/>
            <person name="Zhang C."/>
            <person name="Fan H."/>
            <person name="Li D."/>
            <person name="Dong L."/>
            <person name="Tao Y."/>
            <person name="Gao C."/>
            <person name="Wu H."/>
            <person name="Li Y."/>
            <person name="Cui Y."/>
            <person name="Guo X."/>
            <person name="Zheng S."/>
            <person name="Wang B."/>
            <person name="Yu K."/>
            <person name="Liang Q."/>
            <person name="Yang W."/>
            <person name="Lou X."/>
            <person name="Chen J."/>
            <person name="Feng M."/>
            <person name="Jian J."/>
            <person name="Zhang X."/>
            <person name="Luo G."/>
            <person name="Jiang Y."/>
            <person name="Liu J."/>
            <person name="Wang Z."/>
            <person name="Sha Y."/>
            <person name="Zhang B."/>
            <person name="Wu H."/>
            <person name="Tang D."/>
            <person name="Shen Q."/>
            <person name="Xue P."/>
            <person name="Zou S."/>
            <person name="Wang X."/>
            <person name="Liu X."/>
            <person name="Wang F."/>
            <person name="Yang Y."/>
            <person name="An X."/>
            <person name="Dong Z."/>
            <person name="Zhang K."/>
            <person name="Zhang X."/>
            <person name="Luo M.C."/>
            <person name="Dvorak J."/>
            <person name="Tong Y."/>
            <person name="Wang J."/>
            <person name="Yang H."/>
            <person name="Li Z."/>
            <person name="Wang D."/>
            <person name="Zhang A."/>
            <person name="Wang J."/>
        </authorList>
    </citation>
    <scope>NUCLEOTIDE SEQUENCE</scope>
    <source>
        <strain evidence="2">cv. G1812</strain>
    </source>
</reference>
<protein>
    <submittedName>
        <fullName evidence="1">Uncharacterized protein</fullName>
    </submittedName>
</protein>
<dbReference type="Proteomes" id="UP000015106">
    <property type="component" value="Chromosome 5"/>
</dbReference>
<reference evidence="1" key="2">
    <citation type="submission" date="2018-03" db="EMBL/GenBank/DDBJ databases">
        <title>The Triticum urartu genome reveals the dynamic nature of wheat genome evolution.</title>
        <authorList>
            <person name="Ling H."/>
            <person name="Ma B."/>
            <person name="Shi X."/>
            <person name="Liu H."/>
            <person name="Dong L."/>
            <person name="Sun H."/>
            <person name="Cao Y."/>
            <person name="Gao Q."/>
            <person name="Zheng S."/>
            <person name="Li Y."/>
            <person name="Yu Y."/>
            <person name="Du H."/>
            <person name="Qi M."/>
            <person name="Li Y."/>
            <person name="Yu H."/>
            <person name="Cui Y."/>
            <person name="Wang N."/>
            <person name="Chen C."/>
            <person name="Wu H."/>
            <person name="Zhao Y."/>
            <person name="Zhang J."/>
            <person name="Li Y."/>
            <person name="Zhou W."/>
            <person name="Zhang B."/>
            <person name="Hu W."/>
            <person name="Eijk M."/>
            <person name="Tang J."/>
            <person name="Witsenboer H."/>
            <person name="Zhao S."/>
            <person name="Li Z."/>
            <person name="Zhang A."/>
            <person name="Wang D."/>
            <person name="Liang C."/>
        </authorList>
    </citation>
    <scope>NUCLEOTIDE SEQUENCE [LARGE SCALE GENOMIC DNA]</scope>
    <source>
        <strain evidence="1">cv. G1812</strain>
    </source>
</reference>
<evidence type="ECO:0000313" key="2">
    <source>
        <dbReference type="Proteomes" id="UP000015106"/>
    </source>
</evidence>
<sequence length="54" mass="6459">MKVAVFHFYHTKRTDWFSRNSDAFQLFLSVHPSKDNYTLLNLSVHPISSCWSLW</sequence>
<dbReference type="Gramene" id="TuG1812G0500000456.01.T02">
    <property type="protein sequence ID" value="TuG1812G0500000456.01.T02.cds351570"/>
    <property type="gene ID" value="TuG1812G0500000456.01"/>
</dbReference>
<dbReference type="EnsemblPlants" id="TuG1812G0500000456.01.T02">
    <property type="protein sequence ID" value="TuG1812G0500000456.01.T02.cds351570"/>
    <property type="gene ID" value="TuG1812G0500000456.01"/>
</dbReference>
<name>A0A8R7UE45_TRIUA</name>
<reference evidence="1" key="3">
    <citation type="submission" date="2022-06" db="UniProtKB">
        <authorList>
            <consortium name="EnsemblPlants"/>
        </authorList>
    </citation>
    <scope>IDENTIFICATION</scope>
</reference>
<evidence type="ECO:0000313" key="1">
    <source>
        <dbReference type="EnsemblPlants" id="TuG1812G0500000456.01.T02.cds351570"/>
    </source>
</evidence>
<organism evidence="1 2">
    <name type="scientific">Triticum urartu</name>
    <name type="common">Red wild einkorn</name>
    <name type="synonym">Crithodium urartu</name>
    <dbReference type="NCBI Taxonomy" id="4572"/>
    <lineage>
        <taxon>Eukaryota</taxon>
        <taxon>Viridiplantae</taxon>
        <taxon>Streptophyta</taxon>
        <taxon>Embryophyta</taxon>
        <taxon>Tracheophyta</taxon>
        <taxon>Spermatophyta</taxon>
        <taxon>Magnoliopsida</taxon>
        <taxon>Liliopsida</taxon>
        <taxon>Poales</taxon>
        <taxon>Poaceae</taxon>
        <taxon>BOP clade</taxon>
        <taxon>Pooideae</taxon>
        <taxon>Triticodae</taxon>
        <taxon>Triticeae</taxon>
        <taxon>Triticinae</taxon>
        <taxon>Triticum</taxon>
    </lineage>
</organism>
<keyword evidence="2" id="KW-1185">Reference proteome</keyword>